<dbReference type="EMBL" id="VDLU01000001">
    <property type="protein sequence ID" value="TNJ30124.1"/>
    <property type="molecule type" value="Genomic_DNA"/>
</dbReference>
<name>A0A4Z1SWI1_GIAMU</name>
<proteinExistence type="predicted"/>
<organism evidence="1 2">
    <name type="scientific">Giardia muris</name>
    <dbReference type="NCBI Taxonomy" id="5742"/>
    <lineage>
        <taxon>Eukaryota</taxon>
        <taxon>Metamonada</taxon>
        <taxon>Diplomonadida</taxon>
        <taxon>Hexamitidae</taxon>
        <taxon>Giardiinae</taxon>
        <taxon>Giardia</taxon>
    </lineage>
</organism>
<dbReference type="AlphaFoldDB" id="A0A4Z1SWI1"/>
<evidence type="ECO:0000313" key="2">
    <source>
        <dbReference type="Proteomes" id="UP000315496"/>
    </source>
</evidence>
<sequence>MAKELARTFLTSHGHTNDTTGLSACELLVQLGEANLPSEAKAFQLCVVGQLLSELQEYKEAPQAIPDLEWLIRVIGDCIREGLTHVAVDICSLLLSLQATPHSSLITPGIVAGCVSALSGVKDRTMSSHTLLKAYLESADKGIFHAGVKIAQEAYSIQKMIQENHPLLSTIQVGSLRHQADLTSYLHITSDVTANLRRIDTLGRFHNGYTSALRKTYQRLIQDILQESEGKLNANELTKSVHEKLLKHLFVGIISPLQLEFVSDLLALLSHQCRTDALFHYLLDVAIELKGLTETYGKVAWPSADPTNLELTIPMQTFCQEQDGIFASLLMRLAVCVYKIEILICRRNTSVRYNRVFQTDLTRAINGAPLDRNERLNTLASGKDALPALRLYKDLRPMQKTVLRK</sequence>
<evidence type="ECO:0000313" key="1">
    <source>
        <dbReference type="EMBL" id="TNJ30124.1"/>
    </source>
</evidence>
<reference evidence="1 2" key="1">
    <citation type="submission" date="2019-05" db="EMBL/GenBank/DDBJ databases">
        <title>The compact genome of Giardia muris reveals important steps in the evolution of intestinal protozoan parasites.</title>
        <authorList>
            <person name="Xu F."/>
            <person name="Jimenez-Gonzalez A."/>
            <person name="Einarsson E."/>
            <person name="Astvaldsson A."/>
            <person name="Peirasmaki D."/>
            <person name="Eckmann L."/>
            <person name="Andersson J.O."/>
            <person name="Svard S.G."/>
            <person name="Jerlstrom-Hultqvist J."/>
        </authorList>
    </citation>
    <scope>NUCLEOTIDE SEQUENCE [LARGE SCALE GENOMIC DNA]</scope>
    <source>
        <strain evidence="1 2">Roberts-Thomson</strain>
    </source>
</reference>
<protein>
    <submittedName>
        <fullName evidence="1">Uncharacterized protein</fullName>
    </submittedName>
</protein>
<dbReference type="Proteomes" id="UP000315496">
    <property type="component" value="Chromosome 1"/>
</dbReference>
<accession>A0A4Z1SWI1</accession>
<dbReference type="VEuPathDB" id="GiardiaDB:GMRT_11075"/>
<dbReference type="OrthoDB" id="10254000at2759"/>
<comment type="caution">
    <text evidence="1">The sequence shown here is derived from an EMBL/GenBank/DDBJ whole genome shotgun (WGS) entry which is preliminary data.</text>
</comment>
<keyword evidence="2" id="KW-1185">Reference proteome</keyword>
<gene>
    <name evidence="1" type="ORF">GMRT_11075</name>
</gene>